<feature type="signal peptide" evidence="1">
    <location>
        <begin position="1"/>
        <end position="23"/>
    </location>
</feature>
<evidence type="ECO:0000313" key="2">
    <source>
        <dbReference type="EMBL" id="CAJ1972477.1"/>
    </source>
</evidence>
<reference evidence="2" key="1">
    <citation type="submission" date="2023-10" db="EMBL/GenBank/DDBJ databases">
        <authorList>
            <person name="Domelevo Entfellner J.-B."/>
        </authorList>
    </citation>
    <scope>NUCLEOTIDE SEQUENCE</scope>
</reference>
<keyword evidence="1" id="KW-0732">Signal</keyword>
<gene>
    <name evidence="2" type="ORF">AYBTSS11_LOCUS24526</name>
</gene>
<accession>A0AA86STN1</accession>
<dbReference type="Gramene" id="rna-AYBTSS11_LOCUS24526">
    <property type="protein sequence ID" value="CAJ1972477.1"/>
    <property type="gene ID" value="gene-AYBTSS11_LOCUS24526"/>
</dbReference>
<keyword evidence="3" id="KW-1185">Reference proteome</keyword>
<dbReference type="Proteomes" id="UP001189624">
    <property type="component" value="Chromosome 8"/>
</dbReference>
<sequence>MLSAVATIGWLRLFSFWRRSTCAVRSSKCCCFRILDLLADSRFDCFLFFFLCSIRSCRSSSDPELCMNFVDMLEVPQDEAITYAIYSYTKVKALINLEGKKEEEAFELQRKENGKESSEWRVLLAEN</sequence>
<organism evidence="2 3">
    <name type="scientific">Sphenostylis stenocarpa</name>
    <dbReference type="NCBI Taxonomy" id="92480"/>
    <lineage>
        <taxon>Eukaryota</taxon>
        <taxon>Viridiplantae</taxon>
        <taxon>Streptophyta</taxon>
        <taxon>Embryophyta</taxon>
        <taxon>Tracheophyta</taxon>
        <taxon>Spermatophyta</taxon>
        <taxon>Magnoliopsida</taxon>
        <taxon>eudicotyledons</taxon>
        <taxon>Gunneridae</taxon>
        <taxon>Pentapetalae</taxon>
        <taxon>rosids</taxon>
        <taxon>fabids</taxon>
        <taxon>Fabales</taxon>
        <taxon>Fabaceae</taxon>
        <taxon>Papilionoideae</taxon>
        <taxon>50 kb inversion clade</taxon>
        <taxon>NPAAA clade</taxon>
        <taxon>indigoferoid/millettioid clade</taxon>
        <taxon>Phaseoleae</taxon>
        <taxon>Sphenostylis</taxon>
    </lineage>
</organism>
<name>A0AA86STN1_9FABA</name>
<dbReference type="AlphaFoldDB" id="A0AA86STN1"/>
<evidence type="ECO:0000256" key="1">
    <source>
        <dbReference type="SAM" id="SignalP"/>
    </source>
</evidence>
<evidence type="ECO:0000313" key="3">
    <source>
        <dbReference type="Proteomes" id="UP001189624"/>
    </source>
</evidence>
<feature type="chain" id="PRO_5041676239" evidence="1">
    <location>
        <begin position="24"/>
        <end position="127"/>
    </location>
</feature>
<dbReference type="EMBL" id="OY731405">
    <property type="protein sequence ID" value="CAJ1972477.1"/>
    <property type="molecule type" value="Genomic_DNA"/>
</dbReference>
<proteinExistence type="predicted"/>
<protein>
    <submittedName>
        <fullName evidence="2">Uncharacterized protein</fullName>
    </submittedName>
</protein>